<dbReference type="Gene3D" id="3.30.530.20">
    <property type="match status" value="1"/>
</dbReference>
<dbReference type="EMBL" id="BBWV01000003">
    <property type="protein sequence ID" value="GAO44504.1"/>
    <property type="molecule type" value="Genomic_DNA"/>
</dbReference>
<comment type="caution">
    <text evidence="2">The sequence shown here is derived from an EMBL/GenBank/DDBJ whole genome shotgun (WGS) entry which is preliminary data.</text>
</comment>
<sequence>MQQNYNLCFHKSFIMKILLTIIGILAILIILVLIIALYSKRDYTVQREIVINQPVDKVFDYVRHLKNQDYFNKWVMRDPDMKKSFRGTDGTVGFVYGWDGNKQAGAGEQEIMSIDPNKQIGIVIRFERPFKAIAQAPITVEAVTTNQTRIRWRMSSSMKYPMNAMMLFADMDRLLGKDLQWSLEKLKGILEK</sequence>
<dbReference type="SUPFAM" id="SSF55961">
    <property type="entry name" value="Bet v1-like"/>
    <property type="match status" value="1"/>
</dbReference>
<dbReference type="Pfam" id="PF10604">
    <property type="entry name" value="Polyketide_cyc2"/>
    <property type="match status" value="1"/>
</dbReference>
<evidence type="ECO:0000313" key="3">
    <source>
        <dbReference type="Proteomes" id="UP000033121"/>
    </source>
</evidence>
<gene>
    <name evidence="2" type="ORF">FPE01S_03_05410</name>
</gene>
<dbReference type="STRING" id="1220578.FPE01S_03_05410"/>
<feature type="transmembrane region" description="Helical" evidence="1">
    <location>
        <begin position="13"/>
        <end position="38"/>
    </location>
</feature>
<keyword evidence="1" id="KW-0812">Transmembrane</keyword>
<keyword evidence="1" id="KW-1133">Transmembrane helix</keyword>
<dbReference type="InterPro" id="IPR023393">
    <property type="entry name" value="START-like_dom_sf"/>
</dbReference>
<dbReference type="CDD" id="cd07818">
    <property type="entry name" value="SRPBCC_1"/>
    <property type="match status" value="1"/>
</dbReference>
<evidence type="ECO:0000313" key="2">
    <source>
        <dbReference type="EMBL" id="GAO44504.1"/>
    </source>
</evidence>
<reference evidence="2 3" key="1">
    <citation type="submission" date="2015-04" db="EMBL/GenBank/DDBJ databases">
        <title>Whole genome shotgun sequence of Flavihumibacter petaseus NBRC 106054.</title>
        <authorList>
            <person name="Miyazawa S."/>
            <person name="Hosoyama A."/>
            <person name="Hashimoto M."/>
            <person name="Noguchi M."/>
            <person name="Tsuchikane K."/>
            <person name="Ohji S."/>
            <person name="Yamazoe A."/>
            <person name="Ichikawa N."/>
            <person name="Kimura A."/>
            <person name="Fujita N."/>
        </authorList>
    </citation>
    <scope>NUCLEOTIDE SEQUENCE [LARGE SCALE GENOMIC DNA]</scope>
    <source>
        <strain evidence="2 3">NBRC 106054</strain>
    </source>
</reference>
<keyword evidence="3" id="KW-1185">Reference proteome</keyword>
<name>A0A0E9N3W1_9BACT</name>
<dbReference type="Proteomes" id="UP000033121">
    <property type="component" value="Unassembled WGS sequence"/>
</dbReference>
<protein>
    <recommendedName>
        <fullName evidence="4">Polyketide cyclase</fullName>
    </recommendedName>
</protein>
<accession>A0A0E9N3W1</accession>
<keyword evidence="1" id="KW-0472">Membrane</keyword>
<proteinExistence type="predicted"/>
<evidence type="ECO:0008006" key="4">
    <source>
        <dbReference type="Google" id="ProtNLM"/>
    </source>
</evidence>
<dbReference type="InterPro" id="IPR019587">
    <property type="entry name" value="Polyketide_cyclase/dehydratase"/>
</dbReference>
<dbReference type="AlphaFoldDB" id="A0A0E9N3W1"/>
<organism evidence="2 3">
    <name type="scientific">Flavihumibacter petaseus NBRC 106054</name>
    <dbReference type="NCBI Taxonomy" id="1220578"/>
    <lineage>
        <taxon>Bacteria</taxon>
        <taxon>Pseudomonadati</taxon>
        <taxon>Bacteroidota</taxon>
        <taxon>Chitinophagia</taxon>
        <taxon>Chitinophagales</taxon>
        <taxon>Chitinophagaceae</taxon>
        <taxon>Flavihumibacter</taxon>
    </lineage>
</organism>
<evidence type="ECO:0000256" key="1">
    <source>
        <dbReference type="SAM" id="Phobius"/>
    </source>
</evidence>